<dbReference type="PANTHER" id="PTHR30349">
    <property type="entry name" value="PHAGE INTEGRASE-RELATED"/>
    <property type="match status" value="1"/>
</dbReference>
<evidence type="ECO:0000256" key="1">
    <source>
        <dbReference type="ARBA" id="ARBA00003283"/>
    </source>
</evidence>
<gene>
    <name evidence="6" type="ORF">KQI20_13775</name>
</gene>
<keyword evidence="3" id="KW-0238">DNA-binding</keyword>
<name>A0ABS6E062_9FIRM</name>
<dbReference type="Proteomes" id="UP001196301">
    <property type="component" value="Unassembled WGS sequence"/>
</dbReference>
<dbReference type="PANTHER" id="PTHR30349:SF91">
    <property type="entry name" value="INTA PROTEIN"/>
    <property type="match status" value="1"/>
</dbReference>
<sequence length="393" mass="45682">MMGKRANGEGTILPYKVKGVQKGWRTSIMIGFKPDGKPDRKQFYGKTQKEVKEKLEDYKRKMSMGVLNEENITIQDWFYTWLFDYRKQDLKPKSFDRYHGIYKNYILNTNLGKIKLCDLRTTHLQRHYKNLMDQGVTPTTIKQLNTNLKTCLGEAERQGYILKNWCKLVTLPKIDNDKEIKVLTHEEQTKFLAAIKGHELELLFIVALGTGLRLGELLGLKWCDIDFKNNELTVNRSIQRVPIYEGDKIVRYEVIEQTPKTKNSSRTISVPVNIINKLKKYKKEQNQLILYAGEAYTNNNYVLCNKLGKIIDDKKPGRNLKSILKKLNIEPMKFHALRHTYATRLFEAGVPPKTVQHLMGHADIQTTMNIYTHVMKGEKIEAVDKINNLFVEV</sequence>
<dbReference type="PROSITE" id="PS51898">
    <property type="entry name" value="TYR_RECOMBINASE"/>
    <property type="match status" value="1"/>
</dbReference>
<dbReference type="PROSITE" id="PS51900">
    <property type="entry name" value="CB"/>
    <property type="match status" value="1"/>
</dbReference>
<dbReference type="Pfam" id="PF14659">
    <property type="entry name" value="Phage_int_SAM_3"/>
    <property type="match status" value="1"/>
</dbReference>
<dbReference type="InterPro" id="IPR044068">
    <property type="entry name" value="CB"/>
</dbReference>
<organism evidence="6 7">
    <name type="scientific">Intestinibacter bartlettii</name>
    <dbReference type="NCBI Taxonomy" id="261299"/>
    <lineage>
        <taxon>Bacteria</taxon>
        <taxon>Bacillati</taxon>
        <taxon>Bacillota</taxon>
        <taxon>Clostridia</taxon>
        <taxon>Peptostreptococcales</taxon>
        <taxon>Peptostreptococcaceae</taxon>
        <taxon>Intestinibacter</taxon>
    </lineage>
</organism>
<dbReference type="CDD" id="cd01189">
    <property type="entry name" value="INT_ICEBs1_C_like"/>
    <property type="match status" value="1"/>
</dbReference>
<proteinExistence type="inferred from homology"/>
<evidence type="ECO:0000313" key="6">
    <source>
        <dbReference type="EMBL" id="MBU5337498.1"/>
    </source>
</evidence>
<dbReference type="EMBL" id="JAHLOQ010000066">
    <property type="protein sequence ID" value="MBU5337498.1"/>
    <property type="molecule type" value="Genomic_DNA"/>
</dbReference>
<evidence type="ECO:0000256" key="2">
    <source>
        <dbReference type="ARBA" id="ARBA00008857"/>
    </source>
</evidence>
<dbReference type="InterPro" id="IPR002104">
    <property type="entry name" value="Integrase_catalytic"/>
</dbReference>
<reference evidence="6 7" key="1">
    <citation type="submission" date="2021-06" db="EMBL/GenBank/DDBJ databases">
        <authorList>
            <person name="Sun Q."/>
            <person name="Li D."/>
        </authorList>
    </citation>
    <scope>NUCLEOTIDE SEQUENCE [LARGE SCALE GENOMIC DNA]</scope>
    <source>
        <strain evidence="6 7">N19</strain>
    </source>
</reference>
<accession>A0ABS6E062</accession>
<feature type="domain" description="Core-binding (CB)" evidence="5">
    <location>
        <begin position="72"/>
        <end position="156"/>
    </location>
</feature>
<evidence type="ECO:0000256" key="3">
    <source>
        <dbReference type="PROSITE-ProRule" id="PRU01248"/>
    </source>
</evidence>
<keyword evidence="7" id="KW-1185">Reference proteome</keyword>
<dbReference type="Pfam" id="PF00589">
    <property type="entry name" value="Phage_integrase"/>
    <property type="match status" value="1"/>
</dbReference>
<evidence type="ECO:0000313" key="7">
    <source>
        <dbReference type="Proteomes" id="UP001196301"/>
    </source>
</evidence>
<protein>
    <submittedName>
        <fullName evidence="6">Site-specific integrase</fullName>
    </submittedName>
</protein>
<dbReference type="InterPro" id="IPR004107">
    <property type="entry name" value="Integrase_SAM-like_N"/>
</dbReference>
<evidence type="ECO:0000259" key="4">
    <source>
        <dbReference type="PROSITE" id="PS51898"/>
    </source>
</evidence>
<comment type="caution">
    <text evidence="6">The sequence shown here is derived from an EMBL/GenBank/DDBJ whole genome shotgun (WGS) entry which is preliminary data.</text>
</comment>
<feature type="domain" description="Tyr recombinase" evidence="4">
    <location>
        <begin position="178"/>
        <end position="384"/>
    </location>
</feature>
<dbReference type="InterPro" id="IPR050090">
    <property type="entry name" value="Tyrosine_recombinase_XerCD"/>
</dbReference>
<comment type="function">
    <text evidence="1">Site-specific tyrosine recombinase, which acts by catalyzing the cutting and rejoining of the recombining DNA molecules.</text>
</comment>
<comment type="similarity">
    <text evidence="2">Belongs to the 'phage' integrase family.</text>
</comment>
<evidence type="ECO:0000259" key="5">
    <source>
        <dbReference type="PROSITE" id="PS51900"/>
    </source>
</evidence>